<feature type="transmembrane region" description="Helical" evidence="1">
    <location>
        <begin position="6"/>
        <end position="26"/>
    </location>
</feature>
<accession>A0A1G9HR86</accession>
<dbReference type="STRING" id="563176.SAMN04488090_0171"/>
<feature type="transmembrane region" description="Helical" evidence="1">
    <location>
        <begin position="156"/>
        <end position="172"/>
    </location>
</feature>
<reference evidence="2 3" key="1">
    <citation type="submission" date="2016-10" db="EMBL/GenBank/DDBJ databases">
        <authorList>
            <person name="de Groot N.N."/>
        </authorList>
    </citation>
    <scope>NUCLEOTIDE SEQUENCE [LARGE SCALE GENOMIC DNA]</scope>
    <source>
        <strain evidence="2 3">DSM 21668</strain>
    </source>
</reference>
<feature type="transmembrane region" description="Helical" evidence="1">
    <location>
        <begin position="184"/>
        <end position="205"/>
    </location>
</feature>
<dbReference type="RefSeq" id="WP_143010977.1">
    <property type="nucleotide sequence ID" value="NZ_FNGS01000001.1"/>
</dbReference>
<keyword evidence="1" id="KW-0812">Transmembrane</keyword>
<organism evidence="2 3">
    <name type="scientific">Siphonobacter aquaeclarae</name>
    <dbReference type="NCBI Taxonomy" id="563176"/>
    <lineage>
        <taxon>Bacteria</taxon>
        <taxon>Pseudomonadati</taxon>
        <taxon>Bacteroidota</taxon>
        <taxon>Cytophagia</taxon>
        <taxon>Cytophagales</taxon>
        <taxon>Cytophagaceae</taxon>
        <taxon>Siphonobacter</taxon>
    </lineage>
</organism>
<sequence length="217" mass="24459">MINQILYVFFLASTAAGFAGFLFFLYRPSDNQQRNALLCLFIALISCRHASGFPGPVQYLYGLLPALYPCFYFLIRTFVQPEFRLGREHYVHLAPLGILLAMVALHIPFADRNDPFAFLFEVFAAQTVVFLQYFGYVGGAWVLLFRTGRGNGVRPARIITLLVTVLGIIAYVKSRLPQIEYGWTVVYVELGTGLILVAVAAFILFRPGYEQPRIGEE</sequence>
<keyword evidence="1" id="KW-1133">Transmembrane helix</keyword>
<dbReference type="EMBL" id="FNGS01000001">
    <property type="protein sequence ID" value="SDL15450.1"/>
    <property type="molecule type" value="Genomic_DNA"/>
</dbReference>
<feature type="transmembrane region" description="Helical" evidence="1">
    <location>
        <begin position="116"/>
        <end position="144"/>
    </location>
</feature>
<evidence type="ECO:0000313" key="2">
    <source>
        <dbReference type="EMBL" id="SDL15450.1"/>
    </source>
</evidence>
<feature type="transmembrane region" description="Helical" evidence="1">
    <location>
        <begin position="59"/>
        <end position="79"/>
    </location>
</feature>
<protein>
    <submittedName>
        <fullName evidence="2">Uncharacterized protein</fullName>
    </submittedName>
</protein>
<dbReference type="Proteomes" id="UP000198901">
    <property type="component" value="Unassembled WGS sequence"/>
</dbReference>
<dbReference type="AlphaFoldDB" id="A0A1G9HR86"/>
<feature type="transmembrane region" description="Helical" evidence="1">
    <location>
        <begin position="91"/>
        <end position="110"/>
    </location>
</feature>
<keyword evidence="1" id="KW-0472">Membrane</keyword>
<name>A0A1G9HR86_9BACT</name>
<evidence type="ECO:0000313" key="3">
    <source>
        <dbReference type="Proteomes" id="UP000198901"/>
    </source>
</evidence>
<gene>
    <name evidence="2" type="ORF">SAMN04488090_0171</name>
</gene>
<keyword evidence="3" id="KW-1185">Reference proteome</keyword>
<evidence type="ECO:0000256" key="1">
    <source>
        <dbReference type="SAM" id="Phobius"/>
    </source>
</evidence>
<proteinExistence type="predicted"/>